<sequence>MMWEWLVHLYAPNATVMAEPREYLKIFLGRKTGRYSPTPLIYASSLLEIAE</sequence>
<dbReference type="AlphaFoldDB" id="W6Q0P1"/>
<accession>W6Q0P1</accession>
<dbReference type="EMBL" id="HG792015">
    <property type="protein sequence ID" value="CDM29850.1"/>
    <property type="molecule type" value="Genomic_DNA"/>
</dbReference>
<gene>
    <name evidence="1" type="ORF">PROQFM164_S01g003663</name>
</gene>
<name>W6Q0P1_PENRF</name>
<protein>
    <submittedName>
        <fullName evidence="1">Genomic scaffold, ProqFM164S01</fullName>
    </submittedName>
</protein>
<evidence type="ECO:0000313" key="2">
    <source>
        <dbReference type="Proteomes" id="UP000030686"/>
    </source>
</evidence>
<keyword evidence="2" id="KW-1185">Reference proteome</keyword>
<reference evidence="1" key="1">
    <citation type="journal article" date="2014" name="Nat. Commun.">
        <title>Multiple recent horizontal transfers of a large genomic region in cheese making fungi.</title>
        <authorList>
            <person name="Cheeseman K."/>
            <person name="Ropars J."/>
            <person name="Renault P."/>
            <person name="Dupont J."/>
            <person name="Gouzy J."/>
            <person name="Branca A."/>
            <person name="Abraham A.L."/>
            <person name="Ceppi M."/>
            <person name="Conseiller E."/>
            <person name="Debuchy R."/>
            <person name="Malagnac F."/>
            <person name="Goarin A."/>
            <person name="Silar P."/>
            <person name="Lacoste S."/>
            <person name="Sallet E."/>
            <person name="Bensimon A."/>
            <person name="Giraud T."/>
            <person name="Brygoo Y."/>
        </authorList>
    </citation>
    <scope>NUCLEOTIDE SEQUENCE [LARGE SCALE GENOMIC DNA]</scope>
    <source>
        <strain evidence="1">FM164</strain>
    </source>
</reference>
<proteinExistence type="predicted"/>
<organism evidence="1 2">
    <name type="scientific">Penicillium roqueforti (strain FM164)</name>
    <dbReference type="NCBI Taxonomy" id="1365484"/>
    <lineage>
        <taxon>Eukaryota</taxon>
        <taxon>Fungi</taxon>
        <taxon>Dikarya</taxon>
        <taxon>Ascomycota</taxon>
        <taxon>Pezizomycotina</taxon>
        <taxon>Eurotiomycetes</taxon>
        <taxon>Eurotiomycetidae</taxon>
        <taxon>Eurotiales</taxon>
        <taxon>Aspergillaceae</taxon>
        <taxon>Penicillium</taxon>
    </lineage>
</organism>
<evidence type="ECO:0000313" key="1">
    <source>
        <dbReference type="EMBL" id="CDM29850.1"/>
    </source>
</evidence>
<dbReference type="Proteomes" id="UP000030686">
    <property type="component" value="Unassembled WGS sequence"/>
</dbReference>